<dbReference type="InterPro" id="IPR029052">
    <property type="entry name" value="Metallo-depent_PP-like"/>
</dbReference>
<protein>
    <submittedName>
        <fullName evidence="2">Calcineurin-like phosphoesterase</fullName>
    </submittedName>
</protein>
<dbReference type="PANTHER" id="PTHR34211">
    <property type="entry name" value="CALCINEURIN-LIKE METALLO-PHOSPHOESTERASE SUPERFAMILY PROTEIN"/>
    <property type="match status" value="1"/>
</dbReference>
<dbReference type="AlphaFoldDB" id="A0A1H9TDE4"/>
<dbReference type="EMBL" id="FOGI01000006">
    <property type="protein sequence ID" value="SER95265.1"/>
    <property type="molecule type" value="Genomic_DNA"/>
</dbReference>
<accession>A0A1H9TDE4</accession>
<evidence type="ECO:0000256" key="1">
    <source>
        <dbReference type="SAM" id="Phobius"/>
    </source>
</evidence>
<feature type="transmembrane region" description="Helical" evidence="1">
    <location>
        <begin position="358"/>
        <end position="378"/>
    </location>
</feature>
<sequence length="568" mass="62557">MAEPERPRPAALTEAELGFSPRAAVRWLAPRVLFTTGIQSALATIFGSYADKREIQGSLRVREHAHEDAEWVDFVADLGDGFHATHSVAQLLAADELAVDGHDLPRGKVLVMGGDEVYPYASTTDYEDRTKGPYRAALPLTENGSPTLFALPGNHDWYDGLTAFLRVFAQGRWFGGWATEQTRSYFAIKLPHNWWLLAIDTQFDDYVDAPQLEYFREATADMAEGDGVILCTSKPAWVDAGSGGRTNGYDTIEFFDREIVRSKGAETRVMLSGDKHHYARFAERDDKPRQRITCGLGGAYLAATHELPELLCLPPANSRVRAPSPPAFYDLESRYPDVDTSRRFARGILRLPWRNPGFWGLTGGFQTVMTLAVLYGLVQTDIGAKGFFGLVASWAPAVVVGLVLVLGGLGFARLGNPHRVGLARLFGILHAAGHLGLAVGWSYVVIWLYTDVFPDGAAQDWGTLLVVALGTPLLIGFLDAELVACYLMLASRAGINLNEVMAGQSIEDHKGFLRIRIDAEGLTIYPIRLDRVCRDWTAQPGAGRTHPWFTPATPLEPHLIEQPIRVSR</sequence>
<proteinExistence type="predicted"/>
<dbReference type="GO" id="GO:0016787">
    <property type="term" value="F:hydrolase activity"/>
    <property type="evidence" value="ECO:0007669"/>
    <property type="project" value="InterPro"/>
</dbReference>
<gene>
    <name evidence="2" type="ORF">SAMN04487818_106216</name>
</gene>
<name>A0A1H9TDE4_9PSEU</name>
<dbReference type="SUPFAM" id="SSF56300">
    <property type="entry name" value="Metallo-dependent phosphatases"/>
    <property type="match status" value="1"/>
</dbReference>
<feature type="transmembrane region" description="Helical" evidence="1">
    <location>
        <begin position="390"/>
        <end position="414"/>
    </location>
</feature>
<keyword evidence="1" id="KW-0812">Transmembrane</keyword>
<feature type="transmembrane region" description="Helical" evidence="1">
    <location>
        <begin position="426"/>
        <end position="449"/>
    </location>
</feature>
<dbReference type="STRING" id="155974.SAMN04487818_106216"/>
<evidence type="ECO:0000313" key="2">
    <source>
        <dbReference type="EMBL" id="SER95265.1"/>
    </source>
</evidence>
<dbReference type="Gene3D" id="3.60.21.10">
    <property type="match status" value="1"/>
</dbReference>
<reference evidence="3" key="1">
    <citation type="submission" date="2016-10" db="EMBL/GenBank/DDBJ databases">
        <authorList>
            <person name="Varghese N."/>
            <person name="Submissions S."/>
        </authorList>
    </citation>
    <scope>NUCLEOTIDE SEQUENCE [LARGE SCALE GENOMIC DNA]</scope>
    <source>
        <strain evidence="3">DSM 44260</strain>
    </source>
</reference>
<keyword evidence="3" id="KW-1185">Reference proteome</keyword>
<dbReference type="RefSeq" id="WP_092778670.1">
    <property type="nucleotide sequence ID" value="NZ_FOGI01000006.1"/>
</dbReference>
<keyword evidence="1" id="KW-0472">Membrane</keyword>
<keyword evidence="1" id="KW-1133">Transmembrane helix</keyword>
<evidence type="ECO:0000313" key="3">
    <source>
        <dbReference type="Proteomes" id="UP000199051"/>
    </source>
</evidence>
<feature type="transmembrane region" description="Helical" evidence="1">
    <location>
        <begin position="461"/>
        <end position="489"/>
    </location>
</feature>
<dbReference type="PANTHER" id="PTHR34211:SF3">
    <property type="entry name" value="CALCINEURIN-LIKE METALLO-PHOSPHOESTERASE SUPERFAMILY PROTEIN"/>
    <property type="match status" value="1"/>
</dbReference>
<dbReference type="Proteomes" id="UP000199051">
    <property type="component" value="Unassembled WGS sequence"/>
</dbReference>
<organism evidence="2 3">
    <name type="scientific">Actinokineospora terrae</name>
    <dbReference type="NCBI Taxonomy" id="155974"/>
    <lineage>
        <taxon>Bacteria</taxon>
        <taxon>Bacillati</taxon>
        <taxon>Actinomycetota</taxon>
        <taxon>Actinomycetes</taxon>
        <taxon>Pseudonocardiales</taxon>
        <taxon>Pseudonocardiaceae</taxon>
        <taxon>Actinokineospora</taxon>
    </lineage>
</organism>